<keyword evidence="5" id="KW-0812">Transmembrane</keyword>
<dbReference type="GO" id="GO:0000139">
    <property type="term" value="C:Golgi membrane"/>
    <property type="evidence" value="ECO:0007669"/>
    <property type="project" value="UniProtKB-SubCell"/>
</dbReference>
<sequence length="430" mass="50137">MPSNKQWVLLLLTTITVSSVVYILRTEVILECYTRVYNHRSGIHTAWLHRRSATKKEPLNNANSPGRPLSDEDVDVGVGVDRDTPPERKATFSDRKSVLHVRSMSTDLKFLHHHDYQFTISTPGICNTTGSLYKTGVFLLVLVESKPDNFLDRNIYRKTWGSMHESQGEQIRTLFLLGTSQNRTADEKIEEENRKFRDIIRVEFVDTYRNLTLKTILGLRWVLRHCPSAFYVMKTDDDVIVQYPKLVDYLLDLPWWRTKYLFMGRLYEPKPPERDPRVKGYVSEQEYPGALYPAYLAGSGYVMSMDTVRVLHETSRHVPLMPMEDVYLGICANKTELVQPQKHENFTRFYMGRVYSFCLYKGLVTIHAACRECREIFWNEMYGGGSRKKLPSCPMTGMDVNTFCYYAHPKNKLYFKLGCDVIQKSWYYVI</sequence>
<evidence type="ECO:0000256" key="8">
    <source>
        <dbReference type="ARBA" id="ARBA00023034"/>
    </source>
</evidence>
<keyword evidence="7" id="KW-1133">Transmembrane helix</keyword>
<comment type="similarity">
    <text evidence="2 11">Belongs to the glycosyltransferase 31 family.</text>
</comment>
<protein>
    <recommendedName>
        <fullName evidence="11">Hexosyltransferase</fullName>
        <ecNumber evidence="11">2.4.1.-</ecNumber>
    </recommendedName>
</protein>
<proteinExistence type="inferred from homology"/>
<dbReference type="InterPro" id="IPR002659">
    <property type="entry name" value="Glyco_trans_31"/>
</dbReference>
<accession>A0A1S3JGG6</accession>
<dbReference type="GO" id="GO:0006493">
    <property type="term" value="P:protein O-linked glycosylation"/>
    <property type="evidence" value="ECO:0007669"/>
    <property type="project" value="TreeGrafter"/>
</dbReference>
<dbReference type="GO" id="GO:0016758">
    <property type="term" value="F:hexosyltransferase activity"/>
    <property type="evidence" value="ECO:0007669"/>
    <property type="project" value="InterPro"/>
</dbReference>
<evidence type="ECO:0000313" key="13">
    <source>
        <dbReference type="Proteomes" id="UP000085678"/>
    </source>
</evidence>
<evidence type="ECO:0000256" key="11">
    <source>
        <dbReference type="RuleBase" id="RU363063"/>
    </source>
</evidence>
<dbReference type="OrthoDB" id="2139606at2759"/>
<keyword evidence="6" id="KW-0735">Signal-anchor</keyword>
<reference evidence="14" key="1">
    <citation type="submission" date="2025-08" db="UniProtKB">
        <authorList>
            <consortium name="RefSeq"/>
        </authorList>
    </citation>
    <scope>IDENTIFICATION</scope>
    <source>
        <tissue evidence="14">Gonads</tissue>
    </source>
</reference>
<organism evidence="13 14">
    <name type="scientific">Lingula anatina</name>
    <name type="common">Brachiopod</name>
    <name type="synonym">Lingula unguis</name>
    <dbReference type="NCBI Taxonomy" id="7574"/>
    <lineage>
        <taxon>Eukaryota</taxon>
        <taxon>Metazoa</taxon>
        <taxon>Spiralia</taxon>
        <taxon>Lophotrochozoa</taxon>
        <taxon>Brachiopoda</taxon>
        <taxon>Linguliformea</taxon>
        <taxon>Lingulata</taxon>
        <taxon>Lingulida</taxon>
        <taxon>Linguloidea</taxon>
        <taxon>Lingulidae</taxon>
        <taxon>Lingula</taxon>
    </lineage>
</organism>
<dbReference type="Proteomes" id="UP000085678">
    <property type="component" value="Unplaced"/>
</dbReference>
<keyword evidence="3 11" id="KW-0328">Glycosyltransferase</keyword>
<dbReference type="KEGG" id="lak:106172867"/>
<evidence type="ECO:0000256" key="3">
    <source>
        <dbReference type="ARBA" id="ARBA00022676"/>
    </source>
</evidence>
<name>A0A1S3JGG6_LINAN</name>
<dbReference type="PANTHER" id="PTHR11214">
    <property type="entry name" value="BETA-1,3-N-ACETYLGLUCOSAMINYLTRANSFERASE"/>
    <property type="match status" value="1"/>
</dbReference>
<feature type="region of interest" description="Disordered" evidence="12">
    <location>
        <begin position="56"/>
        <end position="89"/>
    </location>
</feature>
<dbReference type="EC" id="2.4.1.-" evidence="11"/>
<dbReference type="AlphaFoldDB" id="A0A1S3JGG6"/>
<comment type="subcellular location">
    <subcellularLocation>
        <location evidence="1 11">Golgi apparatus membrane</location>
        <topology evidence="1 11">Single-pass type II membrane protein</topology>
    </subcellularLocation>
</comment>
<evidence type="ECO:0000256" key="7">
    <source>
        <dbReference type="ARBA" id="ARBA00022989"/>
    </source>
</evidence>
<evidence type="ECO:0000256" key="6">
    <source>
        <dbReference type="ARBA" id="ARBA00022968"/>
    </source>
</evidence>
<evidence type="ECO:0000256" key="12">
    <source>
        <dbReference type="SAM" id="MobiDB-lite"/>
    </source>
</evidence>
<evidence type="ECO:0000256" key="9">
    <source>
        <dbReference type="ARBA" id="ARBA00023136"/>
    </source>
</evidence>
<dbReference type="InParanoid" id="A0A1S3JGG6"/>
<dbReference type="STRING" id="7574.A0A1S3JGG6"/>
<dbReference type="RefSeq" id="XP_013409236.1">
    <property type="nucleotide sequence ID" value="XM_013553782.1"/>
</dbReference>
<evidence type="ECO:0000313" key="14">
    <source>
        <dbReference type="RefSeq" id="XP_013409236.1"/>
    </source>
</evidence>
<evidence type="ECO:0000256" key="10">
    <source>
        <dbReference type="ARBA" id="ARBA00023180"/>
    </source>
</evidence>
<dbReference type="GeneID" id="106172867"/>
<dbReference type="PANTHER" id="PTHR11214:SF314">
    <property type="entry name" value="HEXOSYLTRANSFERASE"/>
    <property type="match status" value="1"/>
</dbReference>
<keyword evidence="8 11" id="KW-0333">Golgi apparatus</keyword>
<dbReference type="FunFam" id="3.90.550.50:FF:000001">
    <property type="entry name" value="Hexosyltransferase"/>
    <property type="match status" value="1"/>
</dbReference>
<dbReference type="Gene3D" id="3.90.550.50">
    <property type="match status" value="1"/>
</dbReference>
<evidence type="ECO:0000256" key="4">
    <source>
        <dbReference type="ARBA" id="ARBA00022679"/>
    </source>
</evidence>
<dbReference type="Pfam" id="PF01762">
    <property type="entry name" value="Galactosyl_T"/>
    <property type="match status" value="1"/>
</dbReference>
<evidence type="ECO:0000256" key="5">
    <source>
        <dbReference type="ARBA" id="ARBA00022692"/>
    </source>
</evidence>
<keyword evidence="13" id="KW-1185">Reference proteome</keyword>
<keyword evidence="9" id="KW-0472">Membrane</keyword>
<gene>
    <name evidence="14" type="primary">LOC106172867</name>
</gene>
<evidence type="ECO:0000256" key="2">
    <source>
        <dbReference type="ARBA" id="ARBA00008661"/>
    </source>
</evidence>
<keyword evidence="4" id="KW-0808">Transferase</keyword>
<keyword evidence="10" id="KW-0325">Glycoprotein</keyword>
<feature type="compositionally biased region" description="Basic and acidic residues" evidence="12">
    <location>
        <begin position="80"/>
        <end position="89"/>
    </location>
</feature>
<evidence type="ECO:0000256" key="1">
    <source>
        <dbReference type="ARBA" id="ARBA00004323"/>
    </source>
</evidence>